<accession>A0A223KN56</accession>
<gene>
    <name evidence="1" type="ORF">BC6307_05435</name>
</gene>
<dbReference type="EMBL" id="CP018866">
    <property type="protein sequence ID" value="AST90763.1"/>
    <property type="molecule type" value="Genomic_DNA"/>
</dbReference>
<keyword evidence="2" id="KW-1185">Reference proteome</keyword>
<dbReference type="Proteomes" id="UP000215224">
    <property type="component" value="Chromosome"/>
</dbReference>
<dbReference type="KEGG" id="bcoh:BC6307_05435"/>
<evidence type="ECO:0000313" key="2">
    <source>
        <dbReference type="Proteomes" id="UP000215224"/>
    </source>
</evidence>
<reference evidence="1 2" key="1">
    <citation type="submission" date="2016-12" db="EMBL/GenBank/DDBJ databases">
        <title>The whole genome sequencing and assembly of Bacillus cohnii DSM 6307T strain.</title>
        <authorList>
            <person name="Lee Y.-J."/>
            <person name="Yi H."/>
            <person name="Bahn Y.-S."/>
            <person name="Kim J.F."/>
            <person name="Lee D.-W."/>
        </authorList>
    </citation>
    <scope>NUCLEOTIDE SEQUENCE [LARGE SCALE GENOMIC DNA]</scope>
    <source>
        <strain evidence="1 2">DSM 6307</strain>
    </source>
</reference>
<name>A0A223KN56_9BACI</name>
<organism evidence="1 2">
    <name type="scientific">Sutcliffiella cohnii</name>
    <dbReference type="NCBI Taxonomy" id="33932"/>
    <lineage>
        <taxon>Bacteria</taxon>
        <taxon>Bacillati</taxon>
        <taxon>Bacillota</taxon>
        <taxon>Bacilli</taxon>
        <taxon>Bacillales</taxon>
        <taxon>Bacillaceae</taxon>
        <taxon>Sutcliffiella</taxon>
    </lineage>
</organism>
<dbReference type="AlphaFoldDB" id="A0A223KN56"/>
<protein>
    <submittedName>
        <fullName evidence="1">Uncharacterized protein</fullName>
    </submittedName>
</protein>
<sequence>MYVVHYLQGREVILTQLRQTVPSFDEGLKIKGRKGKVTNVNVVDDKHVHVQVVMDPIIKNKVALDNSKKKKR</sequence>
<proteinExistence type="predicted"/>
<dbReference type="RefSeq" id="WP_066412005.1">
    <property type="nucleotide sequence ID" value="NZ_CP018866.1"/>
</dbReference>
<evidence type="ECO:0000313" key="1">
    <source>
        <dbReference type="EMBL" id="AST90763.1"/>
    </source>
</evidence>